<evidence type="ECO:0000313" key="1">
    <source>
        <dbReference type="EMBL" id="MCD8739693.1"/>
    </source>
</evidence>
<sequence>MLNRTSTGVFIADGNGYRQAPVEMAALSFVGCAEYMGYHPDQLLFYFQSKSQKITNIAFEIFTRSIVFIHTDKKVTFIDSRELKKAMEGFSVAKYYTSGDIMQILESGIENESLSAEFLAKVLNFANIAHNGMFYSPKIKTYLYFTNGKLSNFQYDDGFSVRAKELRQVNKTIYDILAKAAYKYRPNDEFGAQKEINIQSEAWATIPEAFGNEFIPLHRYDGGLVNLHMIKVTHYEYPMNRAEFIDLNYGRYQVITGDGTGDVVLRLNRFNYRFNQNGYLIESWLTLNNQ</sequence>
<organism evidence="1 2">
    <name type="scientific">Mucilaginibacter roseus</name>
    <dbReference type="NCBI Taxonomy" id="1528868"/>
    <lineage>
        <taxon>Bacteria</taxon>
        <taxon>Pseudomonadati</taxon>
        <taxon>Bacteroidota</taxon>
        <taxon>Sphingobacteriia</taxon>
        <taxon>Sphingobacteriales</taxon>
        <taxon>Sphingobacteriaceae</taxon>
        <taxon>Mucilaginibacter</taxon>
    </lineage>
</organism>
<comment type="caution">
    <text evidence="1">The sequence shown here is derived from an EMBL/GenBank/DDBJ whole genome shotgun (WGS) entry which is preliminary data.</text>
</comment>
<keyword evidence="2" id="KW-1185">Reference proteome</keyword>
<dbReference type="Proteomes" id="UP001199919">
    <property type="component" value="Unassembled WGS sequence"/>
</dbReference>
<evidence type="ECO:0000313" key="2">
    <source>
        <dbReference type="Proteomes" id="UP001199919"/>
    </source>
</evidence>
<proteinExistence type="predicted"/>
<dbReference type="RefSeq" id="WP_232175625.1">
    <property type="nucleotide sequence ID" value="NZ_JAJPWV010000001.1"/>
</dbReference>
<reference evidence="1 2" key="1">
    <citation type="submission" date="2021-12" db="EMBL/GenBank/DDBJ databases">
        <title>Mucilaginibacter roseus genome.</title>
        <authorList>
            <person name="Ferreira J.R."/>
            <person name="Newman J.D."/>
        </authorList>
    </citation>
    <scope>NUCLEOTIDE SEQUENCE [LARGE SCALE GENOMIC DNA]</scope>
    <source>
        <strain evidence="1 2">LMG 28454</strain>
    </source>
</reference>
<name>A0ABS8TXT1_9SPHI</name>
<protein>
    <submittedName>
        <fullName evidence="1">Uncharacterized protein</fullName>
    </submittedName>
</protein>
<accession>A0ABS8TXT1</accession>
<gene>
    <name evidence="1" type="ORF">LT679_03675</name>
</gene>
<dbReference type="EMBL" id="JAJPWV010000001">
    <property type="protein sequence ID" value="MCD8739693.1"/>
    <property type="molecule type" value="Genomic_DNA"/>
</dbReference>